<dbReference type="InterPro" id="IPR007387">
    <property type="entry name" value="TRAP_DctQ"/>
</dbReference>
<comment type="subcellular location">
    <subcellularLocation>
        <location evidence="1 9">Cell inner membrane</location>
        <topology evidence="1 9">Multi-pass membrane protein</topology>
    </subcellularLocation>
</comment>
<keyword evidence="3" id="KW-1003">Cell membrane</keyword>
<evidence type="ECO:0000259" key="11">
    <source>
        <dbReference type="Pfam" id="PF04290"/>
    </source>
</evidence>
<comment type="function">
    <text evidence="9">Part of the tripartite ATP-independent periplasmic (TRAP) transport system.</text>
</comment>
<dbReference type="PANTHER" id="PTHR35011:SF4">
    <property type="entry name" value="SLL1102 PROTEIN"/>
    <property type="match status" value="1"/>
</dbReference>
<dbReference type="PANTHER" id="PTHR35011">
    <property type="entry name" value="2,3-DIKETO-L-GULONATE TRAP TRANSPORTER SMALL PERMEASE PROTEIN YIAM"/>
    <property type="match status" value="1"/>
</dbReference>
<dbReference type="Pfam" id="PF04290">
    <property type="entry name" value="DctQ"/>
    <property type="match status" value="1"/>
</dbReference>
<evidence type="ECO:0000313" key="13">
    <source>
        <dbReference type="Proteomes" id="UP000027746"/>
    </source>
</evidence>
<evidence type="ECO:0000256" key="2">
    <source>
        <dbReference type="ARBA" id="ARBA00022448"/>
    </source>
</evidence>
<keyword evidence="4 9" id="KW-0997">Cell inner membrane</keyword>
<keyword evidence="5 9" id="KW-0812">Transmembrane</keyword>
<keyword evidence="2 9" id="KW-0813">Transport</keyword>
<dbReference type="GO" id="GO:0022857">
    <property type="term" value="F:transmembrane transporter activity"/>
    <property type="evidence" value="ECO:0007669"/>
    <property type="project" value="UniProtKB-UniRule"/>
</dbReference>
<evidence type="ECO:0000256" key="9">
    <source>
        <dbReference type="RuleBase" id="RU369079"/>
    </source>
</evidence>
<comment type="subunit">
    <text evidence="9">The complex comprises the extracytoplasmic solute receptor protein and the two transmembrane proteins.</text>
</comment>
<dbReference type="GO" id="GO:0005886">
    <property type="term" value="C:plasma membrane"/>
    <property type="evidence" value="ECO:0007669"/>
    <property type="project" value="UniProtKB-SubCell"/>
</dbReference>
<name>A0A073IW51_9RHOB</name>
<evidence type="ECO:0000256" key="1">
    <source>
        <dbReference type="ARBA" id="ARBA00004429"/>
    </source>
</evidence>
<proteinExistence type="inferred from homology"/>
<dbReference type="InterPro" id="IPR055348">
    <property type="entry name" value="DctQ"/>
</dbReference>
<feature type="domain" description="Tripartite ATP-independent periplasmic transporters DctQ component" evidence="11">
    <location>
        <begin position="26"/>
        <end position="158"/>
    </location>
</feature>
<feature type="transmembrane region" description="Helical" evidence="9">
    <location>
        <begin position="46"/>
        <end position="67"/>
    </location>
</feature>
<keyword evidence="7 9" id="KW-0472">Membrane</keyword>
<evidence type="ECO:0000256" key="3">
    <source>
        <dbReference type="ARBA" id="ARBA00022475"/>
    </source>
</evidence>
<accession>A0A073IW51</accession>
<comment type="caution">
    <text evidence="12">The sequence shown here is derived from an EMBL/GenBank/DDBJ whole genome shotgun (WGS) entry which is preliminary data.</text>
</comment>
<feature type="region of interest" description="Disordered" evidence="10">
    <location>
        <begin position="171"/>
        <end position="190"/>
    </location>
</feature>
<dbReference type="GeneID" id="68869681"/>
<evidence type="ECO:0000313" key="12">
    <source>
        <dbReference type="EMBL" id="KEJ94543.1"/>
    </source>
</evidence>
<sequence>MFQLARAVTRVNRFIGKWASLAVLVIFALLLADVVMRYLVGSPAIWTAELAVLIFGVYAVVGGGYLLTERGHVNVDIIYGAQSLRRRAMLDILTWPLFALFVGVLLWQGYDIAAESLEDWERSQSMWKAPLWPTKIMIPVAAALLLLQGVIRLWADVRVVMGLPVPEDVFGKPGAPETDNTPEPSKEMQQ</sequence>
<dbReference type="RefSeq" id="WP_051694594.1">
    <property type="nucleotide sequence ID" value="NZ_CP054599.1"/>
</dbReference>
<dbReference type="Proteomes" id="UP000027746">
    <property type="component" value="Unassembled WGS sequence"/>
</dbReference>
<protein>
    <recommendedName>
        <fullName evidence="9">TRAP transporter small permease protein</fullName>
    </recommendedName>
</protein>
<dbReference type="EMBL" id="JAMD01000012">
    <property type="protein sequence ID" value="KEJ94543.1"/>
    <property type="molecule type" value="Genomic_DNA"/>
</dbReference>
<dbReference type="OrthoDB" id="4250245at2"/>
<reference evidence="12 13" key="1">
    <citation type="submission" date="2014-01" db="EMBL/GenBank/DDBJ databases">
        <title>Sulfitobacter sp. H3 (MCCC 1A00686) Genome Sequencing.</title>
        <authorList>
            <person name="Lai Q."/>
            <person name="Hong Z."/>
        </authorList>
    </citation>
    <scope>NUCLEOTIDE SEQUENCE [LARGE SCALE GENOMIC DNA]</scope>
    <source>
        <strain evidence="12 13">H3</strain>
    </source>
</reference>
<evidence type="ECO:0000256" key="8">
    <source>
        <dbReference type="ARBA" id="ARBA00038436"/>
    </source>
</evidence>
<dbReference type="AlphaFoldDB" id="A0A073IW51"/>
<evidence type="ECO:0000256" key="7">
    <source>
        <dbReference type="ARBA" id="ARBA00023136"/>
    </source>
</evidence>
<feature type="transmembrane region" description="Helical" evidence="9">
    <location>
        <begin position="136"/>
        <end position="155"/>
    </location>
</feature>
<gene>
    <name evidence="12" type="ORF">SUH3_05815</name>
</gene>
<keyword evidence="6 9" id="KW-1133">Transmembrane helix</keyword>
<evidence type="ECO:0000256" key="10">
    <source>
        <dbReference type="SAM" id="MobiDB-lite"/>
    </source>
</evidence>
<evidence type="ECO:0000256" key="6">
    <source>
        <dbReference type="ARBA" id="ARBA00022989"/>
    </source>
</evidence>
<feature type="transmembrane region" description="Helical" evidence="9">
    <location>
        <begin position="88"/>
        <end position="110"/>
    </location>
</feature>
<evidence type="ECO:0000256" key="5">
    <source>
        <dbReference type="ARBA" id="ARBA00022692"/>
    </source>
</evidence>
<comment type="similarity">
    <text evidence="8 9">Belongs to the TRAP transporter small permease family.</text>
</comment>
<feature type="transmembrane region" description="Helical" evidence="9">
    <location>
        <begin position="21"/>
        <end position="40"/>
    </location>
</feature>
<evidence type="ECO:0000256" key="4">
    <source>
        <dbReference type="ARBA" id="ARBA00022519"/>
    </source>
</evidence>
<organism evidence="12 13">
    <name type="scientific">Pseudosulfitobacter pseudonitzschiae</name>
    <dbReference type="NCBI Taxonomy" id="1402135"/>
    <lineage>
        <taxon>Bacteria</taxon>
        <taxon>Pseudomonadati</taxon>
        <taxon>Pseudomonadota</taxon>
        <taxon>Alphaproteobacteria</taxon>
        <taxon>Rhodobacterales</taxon>
        <taxon>Roseobacteraceae</taxon>
        <taxon>Pseudosulfitobacter</taxon>
    </lineage>
</organism>
<keyword evidence="13" id="KW-1185">Reference proteome</keyword>